<keyword evidence="2 9" id="KW-0813">Transport</keyword>
<keyword evidence="3 9" id="KW-1003">Cell membrane</keyword>
<evidence type="ECO:0000256" key="9">
    <source>
        <dbReference type="HAMAP-Rule" id="MF_00236"/>
    </source>
</evidence>
<dbReference type="Gene3D" id="1.20.5.3310">
    <property type="match status" value="1"/>
</dbReference>
<dbReference type="Pfam" id="PF02416">
    <property type="entry name" value="TatA_B_E"/>
    <property type="match status" value="1"/>
</dbReference>
<comment type="function">
    <text evidence="9">Part of the twin-arginine translocation (Tat) system that transports large folded proteins containing a characteristic twin-arginine motif in their signal peptide across membranes. TatA could form the protein-conducting channel of the Tat system.</text>
</comment>
<dbReference type="InterPro" id="IPR003369">
    <property type="entry name" value="TatA/B/E"/>
</dbReference>
<dbReference type="Proteomes" id="UP000193200">
    <property type="component" value="Unassembled WGS sequence"/>
</dbReference>
<evidence type="ECO:0000256" key="5">
    <source>
        <dbReference type="ARBA" id="ARBA00022927"/>
    </source>
</evidence>
<keyword evidence="7 9" id="KW-0811">Translocation</keyword>
<feature type="region of interest" description="Disordered" evidence="10">
    <location>
        <begin position="41"/>
        <end position="81"/>
    </location>
</feature>
<evidence type="ECO:0000256" key="2">
    <source>
        <dbReference type="ARBA" id="ARBA00022448"/>
    </source>
</evidence>
<keyword evidence="4 9" id="KW-0812">Transmembrane</keyword>
<dbReference type="GO" id="GO:0008320">
    <property type="term" value="F:protein transmembrane transporter activity"/>
    <property type="evidence" value="ECO:0007669"/>
    <property type="project" value="UniProtKB-UniRule"/>
</dbReference>
<dbReference type="AlphaFoldDB" id="A0A1Y5TZ89"/>
<dbReference type="GO" id="GO:0033281">
    <property type="term" value="C:TAT protein transport complex"/>
    <property type="evidence" value="ECO:0007669"/>
    <property type="project" value="UniProtKB-UniRule"/>
</dbReference>
<keyword evidence="8 9" id="KW-0472">Membrane</keyword>
<evidence type="ECO:0000256" key="7">
    <source>
        <dbReference type="ARBA" id="ARBA00023010"/>
    </source>
</evidence>
<gene>
    <name evidence="9 11" type="primary">tatA</name>
    <name evidence="11" type="ORF">OCH7691_04335</name>
</gene>
<feature type="compositionally biased region" description="Basic and acidic residues" evidence="10">
    <location>
        <begin position="72"/>
        <end position="81"/>
    </location>
</feature>
<name>A0A1Y5TZ89_9PROT</name>
<sequence>MSIGIWQIVLVLVIILIIFGAGKLPRVAGDLAKGIKNFKSGMADDSSDKPAAPAADQNGKTISASESADASLSEKDKAAQS</sequence>
<comment type="subunit">
    <text evidence="9">The Tat system comprises two distinct complexes: a TatABC complex, containing multiple copies of TatA, TatB and TatC subunits, and a separate TatA complex, containing only TatA subunits. Substrates initially bind to the TatABC complex, which probably triggers association of the separate TatA complex to form the active translocon.</text>
</comment>
<dbReference type="InterPro" id="IPR006312">
    <property type="entry name" value="TatA/E"/>
</dbReference>
<reference evidence="11 12" key="1">
    <citation type="submission" date="2017-03" db="EMBL/GenBank/DDBJ databases">
        <authorList>
            <person name="Afonso C.L."/>
            <person name="Miller P.J."/>
            <person name="Scott M.A."/>
            <person name="Spackman E."/>
            <person name="Goraichik I."/>
            <person name="Dimitrov K.M."/>
            <person name="Suarez D.L."/>
            <person name="Swayne D.E."/>
        </authorList>
    </citation>
    <scope>NUCLEOTIDE SEQUENCE [LARGE SCALE GENOMIC DNA]</scope>
    <source>
        <strain evidence="11 12">CECT 7691</strain>
    </source>
</reference>
<evidence type="ECO:0000256" key="6">
    <source>
        <dbReference type="ARBA" id="ARBA00022989"/>
    </source>
</evidence>
<comment type="similarity">
    <text evidence="9">Belongs to the TatA/E family.</text>
</comment>
<proteinExistence type="inferred from homology"/>
<dbReference type="FunCoup" id="A0A1Y5TZ89">
    <property type="interactions" value="545"/>
</dbReference>
<evidence type="ECO:0000256" key="4">
    <source>
        <dbReference type="ARBA" id="ARBA00022692"/>
    </source>
</evidence>
<dbReference type="PANTHER" id="PTHR42982:SF1">
    <property type="entry name" value="SEC-INDEPENDENT PROTEIN TRANSLOCASE PROTEIN TATA"/>
    <property type="match status" value="1"/>
</dbReference>
<feature type="transmembrane region" description="Helical" evidence="9">
    <location>
        <begin position="6"/>
        <end position="24"/>
    </location>
</feature>
<dbReference type="EMBL" id="FWFR01000006">
    <property type="protein sequence ID" value="SLN77226.1"/>
    <property type="molecule type" value="Genomic_DNA"/>
</dbReference>
<dbReference type="NCBIfam" id="TIGR01411">
    <property type="entry name" value="tatAE"/>
    <property type="match status" value="1"/>
</dbReference>
<organism evidence="11 12">
    <name type="scientific">Oceanibacterium hippocampi</name>
    <dbReference type="NCBI Taxonomy" id="745714"/>
    <lineage>
        <taxon>Bacteria</taxon>
        <taxon>Pseudomonadati</taxon>
        <taxon>Pseudomonadota</taxon>
        <taxon>Alphaproteobacteria</taxon>
        <taxon>Sneathiellales</taxon>
        <taxon>Sneathiellaceae</taxon>
        <taxon>Oceanibacterium</taxon>
    </lineage>
</organism>
<evidence type="ECO:0000313" key="12">
    <source>
        <dbReference type="Proteomes" id="UP000193200"/>
    </source>
</evidence>
<dbReference type="InParanoid" id="A0A1Y5TZ89"/>
<evidence type="ECO:0000313" key="11">
    <source>
        <dbReference type="EMBL" id="SLN77226.1"/>
    </source>
</evidence>
<dbReference type="RefSeq" id="WP_085885667.1">
    <property type="nucleotide sequence ID" value="NZ_FWFR01000006.1"/>
</dbReference>
<keyword evidence="6 9" id="KW-1133">Transmembrane helix</keyword>
<dbReference type="HAMAP" id="MF_00236">
    <property type="entry name" value="TatA_E"/>
    <property type="match status" value="1"/>
</dbReference>
<evidence type="ECO:0000256" key="3">
    <source>
        <dbReference type="ARBA" id="ARBA00022475"/>
    </source>
</evidence>
<dbReference type="PANTHER" id="PTHR42982">
    <property type="entry name" value="SEC-INDEPENDENT PROTEIN TRANSLOCASE PROTEIN TATA"/>
    <property type="match status" value="1"/>
</dbReference>
<evidence type="ECO:0000256" key="10">
    <source>
        <dbReference type="SAM" id="MobiDB-lite"/>
    </source>
</evidence>
<accession>A0A1Y5TZ89</accession>
<protein>
    <recommendedName>
        <fullName evidence="9">Sec-independent protein translocase protein TatA</fullName>
    </recommendedName>
</protein>
<dbReference type="GO" id="GO:0043953">
    <property type="term" value="P:protein transport by the Tat complex"/>
    <property type="evidence" value="ECO:0007669"/>
    <property type="project" value="UniProtKB-UniRule"/>
</dbReference>
<comment type="subcellular location">
    <subcellularLocation>
        <location evidence="1 9">Cell membrane</location>
        <topology evidence="1 9">Single-pass membrane protein</topology>
    </subcellularLocation>
</comment>
<keyword evidence="5 9" id="KW-0653">Protein transport</keyword>
<evidence type="ECO:0000256" key="8">
    <source>
        <dbReference type="ARBA" id="ARBA00023136"/>
    </source>
</evidence>
<evidence type="ECO:0000256" key="1">
    <source>
        <dbReference type="ARBA" id="ARBA00004162"/>
    </source>
</evidence>
<keyword evidence="12" id="KW-1185">Reference proteome</keyword>